<accession>A0A2R8CLK2</accession>
<evidence type="ECO:0000313" key="3">
    <source>
        <dbReference type="Proteomes" id="UP000244934"/>
    </source>
</evidence>
<feature type="transmembrane region" description="Helical" evidence="1">
    <location>
        <begin position="33"/>
        <end position="53"/>
    </location>
</feature>
<dbReference type="AlphaFoldDB" id="A0A2R8CLK2"/>
<keyword evidence="1" id="KW-1133">Transmembrane helix</keyword>
<dbReference type="Proteomes" id="UP000244934">
    <property type="component" value="Unassembled WGS sequence"/>
</dbReference>
<protein>
    <submittedName>
        <fullName evidence="2">Uncharacterized protein</fullName>
    </submittedName>
</protein>
<reference evidence="3" key="1">
    <citation type="submission" date="2018-03" db="EMBL/GenBank/DDBJ databases">
        <authorList>
            <person name="Navarro De La Torre S."/>
        </authorList>
    </citation>
    <scope>NUCLEOTIDE SEQUENCE [LARGE SCALE GENOMIC DNA]</scope>
    <source>
        <strain evidence="3">EAod3</strain>
    </source>
</reference>
<dbReference type="EMBL" id="ONZI01000002">
    <property type="protein sequence ID" value="SPJ33780.1"/>
    <property type="molecule type" value="Genomic_DNA"/>
</dbReference>
<evidence type="ECO:0000313" key="2">
    <source>
        <dbReference type="EMBL" id="SPJ33780.1"/>
    </source>
</evidence>
<evidence type="ECO:0000256" key="1">
    <source>
        <dbReference type="SAM" id="Phobius"/>
    </source>
</evidence>
<keyword evidence="3" id="KW-1185">Reference proteome</keyword>
<name>A0A2R8CLK2_9GAMM</name>
<keyword evidence="1" id="KW-0472">Membrane</keyword>
<organism evidence="2 3">
    <name type="scientific">Kushneria phyllosphaerae</name>
    <dbReference type="NCBI Taxonomy" id="2100822"/>
    <lineage>
        <taxon>Bacteria</taxon>
        <taxon>Pseudomonadati</taxon>
        <taxon>Pseudomonadota</taxon>
        <taxon>Gammaproteobacteria</taxon>
        <taxon>Oceanospirillales</taxon>
        <taxon>Halomonadaceae</taxon>
        <taxon>Kushneria</taxon>
    </lineage>
</organism>
<gene>
    <name evidence="2" type="ORF">KSP9073_01801</name>
</gene>
<sequence>METLWVDWLFFAGVILLPVGTGMMLVGGYTRTFRAVLVGAGCLMVAAIVLLAGP</sequence>
<feature type="transmembrane region" description="Helical" evidence="1">
    <location>
        <begin position="6"/>
        <end position="26"/>
    </location>
</feature>
<dbReference type="RefSeq" id="WP_165814211.1">
    <property type="nucleotide sequence ID" value="NZ_ONZI01000002.1"/>
</dbReference>
<proteinExistence type="predicted"/>
<keyword evidence="1" id="KW-0812">Transmembrane</keyword>